<dbReference type="GeneID" id="54278434"/>
<protein>
    <recommendedName>
        <fullName evidence="4">Integral membrane protein</fullName>
    </recommendedName>
</protein>
<keyword evidence="3" id="KW-1185">Reference proteome</keyword>
<dbReference type="EMBL" id="ML978067">
    <property type="protein sequence ID" value="KAF2020073.1"/>
    <property type="molecule type" value="Genomic_DNA"/>
</dbReference>
<feature type="transmembrane region" description="Helical" evidence="1">
    <location>
        <begin position="103"/>
        <end position="127"/>
    </location>
</feature>
<proteinExistence type="predicted"/>
<sequence length="267" mass="29619">MIGDSFFDRLARSKLLATKTVLLISATGGAFSFLLFAFTFVAAHNVPPMKAYWTADQTAEFWRKHVKGAHVAVGLQLCSGMFYIPFSALVSHNIRAVPGIHPIIATTQLAACSAGIFTWMLGAMVLATTTYRLDRDPEITQVMTDMWWFTTMMPWPTFFIQNWAWGYAIIKDTRPNRPFPRFVALINIIAPIIFILPTAMHTVKRGALSWQGGVSFWLLGLTFGVQLFVDSYCMASVVLRGKIDVTETNTGLNGKVEVANSSPESPV</sequence>
<name>A0A6A5Y4E3_9PLEO</name>
<evidence type="ECO:0000313" key="3">
    <source>
        <dbReference type="Proteomes" id="UP000799778"/>
    </source>
</evidence>
<gene>
    <name evidence="2" type="ORF">BU24DRAFT_133210</name>
</gene>
<keyword evidence="1" id="KW-1133">Transmembrane helix</keyword>
<evidence type="ECO:0008006" key="4">
    <source>
        <dbReference type="Google" id="ProtNLM"/>
    </source>
</evidence>
<feature type="transmembrane region" description="Helical" evidence="1">
    <location>
        <begin position="182"/>
        <end position="202"/>
    </location>
</feature>
<accession>A0A6A5Y4E3</accession>
<keyword evidence="1" id="KW-0812">Transmembrane</keyword>
<feature type="transmembrane region" description="Helical" evidence="1">
    <location>
        <begin position="71"/>
        <end position="91"/>
    </location>
</feature>
<dbReference type="RefSeq" id="XP_033388412.1">
    <property type="nucleotide sequence ID" value="XM_033521037.1"/>
</dbReference>
<dbReference type="Proteomes" id="UP000799778">
    <property type="component" value="Unassembled WGS sequence"/>
</dbReference>
<reference evidence="2" key="1">
    <citation type="journal article" date="2020" name="Stud. Mycol.">
        <title>101 Dothideomycetes genomes: a test case for predicting lifestyles and emergence of pathogens.</title>
        <authorList>
            <person name="Haridas S."/>
            <person name="Albert R."/>
            <person name="Binder M."/>
            <person name="Bloem J."/>
            <person name="Labutti K."/>
            <person name="Salamov A."/>
            <person name="Andreopoulos B."/>
            <person name="Baker S."/>
            <person name="Barry K."/>
            <person name="Bills G."/>
            <person name="Bluhm B."/>
            <person name="Cannon C."/>
            <person name="Castanera R."/>
            <person name="Culley D."/>
            <person name="Daum C."/>
            <person name="Ezra D."/>
            <person name="Gonzalez J."/>
            <person name="Henrissat B."/>
            <person name="Kuo A."/>
            <person name="Liang C."/>
            <person name="Lipzen A."/>
            <person name="Lutzoni F."/>
            <person name="Magnuson J."/>
            <person name="Mondo S."/>
            <person name="Nolan M."/>
            <person name="Ohm R."/>
            <person name="Pangilinan J."/>
            <person name="Park H.-J."/>
            <person name="Ramirez L."/>
            <person name="Alfaro M."/>
            <person name="Sun H."/>
            <person name="Tritt A."/>
            <person name="Yoshinaga Y."/>
            <person name="Zwiers L.-H."/>
            <person name="Turgeon B."/>
            <person name="Goodwin S."/>
            <person name="Spatafora J."/>
            <person name="Crous P."/>
            <person name="Grigoriev I."/>
        </authorList>
    </citation>
    <scope>NUCLEOTIDE SEQUENCE</scope>
    <source>
        <strain evidence="2">CBS 175.79</strain>
    </source>
</reference>
<evidence type="ECO:0000313" key="2">
    <source>
        <dbReference type="EMBL" id="KAF2020073.1"/>
    </source>
</evidence>
<dbReference type="AlphaFoldDB" id="A0A6A5Y4E3"/>
<keyword evidence="1" id="KW-0472">Membrane</keyword>
<dbReference type="OrthoDB" id="3449024at2759"/>
<feature type="transmembrane region" description="Helical" evidence="1">
    <location>
        <begin position="21"/>
        <end position="43"/>
    </location>
</feature>
<organism evidence="2 3">
    <name type="scientific">Aaosphaeria arxii CBS 175.79</name>
    <dbReference type="NCBI Taxonomy" id="1450172"/>
    <lineage>
        <taxon>Eukaryota</taxon>
        <taxon>Fungi</taxon>
        <taxon>Dikarya</taxon>
        <taxon>Ascomycota</taxon>
        <taxon>Pezizomycotina</taxon>
        <taxon>Dothideomycetes</taxon>
        <taxon>Pleosporomycetidae</taxon>
        <taxon>Pleosporales</taxon>
        <taxon>Pleosporales incertae sedis</taxon>
        <taxon>Aaosphaeria</taxon>
    </lineage>
</organism>
<evidence type="ECO:0000256" key="1">
    <source>
        <dbReference type="SAM" id="Phobius"/>
    </source>
</evidence>
<feature type="transmembrane region" description="Helical" evidence="1">
    <location>
        <begin position="147"/>
        <end position="170"/>
    </location>
</feature>
<feature type="transmembrane region" description="Helical" evidence="1">
    <location>
        <begin position="214"/>
        <end position="233"/>
    </location>
</feature>